<keyword evidence="3" id="KW-1185">Reference proteome</keyword>
<name>A0ABW5Y8N0_9SPHI</name>
<comment type="caution">
    <text evidence="2">The sequence shown here is derived from an EMBL/GenBank/DDBJ whole genome shotgun (WGS) entry which is preliminary data.</text>
</comment>
<gene>
    <name evidence="2" type="ORF">ACFS5N_04195</name>
</gene>
<feature type="transmembrane region" description="Helical" evidence="1">
    <location>
        <begin position="41"/>
        <end position="60"/>
    </location>
</feature>
<evidence type="ECO:0000313" key="2">
    <source>
        <dbReference type="EMBL" id="MFD2871658.1"/>
    </source>
</evidence>
<keyword evidence="1" id="KW-1133">Transmembrane helix</keyword>
<sequence length="103" mass="11739">MKQPINLAIQFYRLILLYNIAFTILGIFLGLFAVGHFNAGILLWGKLVGFGGALALYHYSASRSYFYFRNAGYAIKTIIRTAFAIDILLYILVTLILTWNHLF</sequence>
<keyword evidence="1" id="KW-0472">Membrane</keyword>
<evidence type="ECO:0000256" key="1">
    <source>
        <dbReference type="SAM" id="Phobius"/>
    </source>
</evidence>
<organism evidence="2 3">
    <name type="scientific">Mucilaginibacter ximonensis</name>
    <dbReference type="NCBI Taxonomy" id="538021"/>
    <lineage>
        <taxon>Bacteria</taxon>
        <taxon>Pseudomonadati</taxon>
        <taxon>Bacteroidota</taxon>
        <taxon>Sphingobacteriia</taxon>
        <taxon>Sphingobacteriales</taxon>
        <taxon>Sphingobacteriaceae</taxon>
        <taxon>Mucilaginibacter</taxon>
    </lineage>
</organism>
<dbReference type="Proteomes" id="UP001597557">
    <property type="component" value="Unassembled WGS sequence"/>
</dbReference>
<dbReference type="RefSeq" id="WP_377182557.1">
    <property type="nucleotide sequence ID" value="NZ_JBHUPD010000001.1"/>
</dbReference>
<reference evidence="3" key="1">
    <citation type="journal article" date="2019" name="Int. J. Syst. Evol. Microbiol.">
        <title>The Global Catalogue of Microorganisms (GCM) 10K type strain sequencing project: providing services to taxonomists for standard genome sequencing and annotation.</title>
        <authorList>
            <consortium name="The Broad Institute Genomics Platform"/>
            <consortium name="The Broad Institute Genome Sequencing Center for Infectious Disease"/>
            <person name="Wu L."/>
            <person name="Ma J."/>
        </authorList>
    </citation>
    <scope>NUCLEOTIDE SEQUENCE [LARGE SCALE GENOMIC DNA]</scope>
    <source>
        <strain evidence="3">KCTC 22437</strain>
    </source>
</reference>
<evidence type="ECO:0000313" key="3">
    <source>
        <dbReference type="Proteomes" id="UP001597557"/>
    </source>
</evidence>
<proteinExistence type="predicted"/>
<feature type="transmembrane region" description="Helical" evidence="1">
    <location>
        <begin position="12"/>
        <end position="35"/>
    </location>
</feature>
<feature type="transmembrane region" description="Helical" evidence="1">
    <location>
        <begin position="81"/>
        <end position="102"/>
    </location>
</feature>
<protein>
    <submittedName>
        <fullName evidence="2">Uncharacterized protein</fullName>
    </submittedName>
</protein>
<accession>A0ABW5Y8N0</accession>
<dbReference type="EMBL" id="JBHUPD010000001">
    <property type="protein sequence ID" value="MFD2871658.1"/>
    <property type="molecule type" value="Genomic_DNA"/>
</dbReference>
<keyword evidence="1" id="KW-0812">Transmembrane</keyword>